<dbReference type="PROSITE" id="PS01248">
    <property type="entry name" value="EGF_LAM_1"/>
    <property type="match status" value="2"/>
</dbReference>
<feature type="domain" description="Fibronectin type-III" evidence="16">
    <location>
        <begin position="1454"/>
        <end position="1574"/>
    </location>
</feature>
<evidence type="ECO:0000256" key="5">
    <source>
        <dbReference type="ARBA" id="ARBA00022729"/>
    </source>
</evidence>
<dbReference type="FunFam" id="2.60.40.10:FF:001176">
    <property type="entry name" value="Usherin"/>
    <property type="match status" value="1"/>
</dbReference>
<dbReference type="PRINTS" id="PR00011">
    <property type="entry name" value="EGFLAMININ"/>
</dbReference>
<feature type="domain" description="Fibronectin type-III" evidence="16">
    <location>
        <begin position="1260"/>
        <end position="1352"/>
    </location>
</feature>
<feature type="domain" description="Laminin EGF-like" evidence="15">
    <location>
        <begin position="1208"/>
        <end position="1258"/>
    </location>
</feature>
<reference evidence="18" key="3">
    <citation type="submission" date="2025-09" db="UniProtKB">
        <authorList>
            <consortium name="Ensembl"/>
        </authorList>
    </citation>
    <scope>IDENTIFICATION</scope>
</reference>
<comment type="caution">
    <text evidence="12">Lacks conserved residue(s) required for the propagation of feature annotation.</text>
</comment>
<dbReference type="Proteomes" id="UP000314980">
    <property type="component" value="Unassembled WGS sequence"/>
</dbReference>
<feature type="disulfide bond" evidence="12">
    <location>
        <begin position="1073"/>
        <end position="1082"/>
    </location>
</feature>
<dbReference type="FunFam" id="2.10.25.10:FF:000224">
    <property type="entry name" value="Usherin"/>
    <property type="match status" value="1"/>
</dbReference>
<dbReference type="InterPro" id="IPR002049">
    <property type="entry name" value="LE_dom"/>
</dbReference>
<reference evidence="18" key="2">
    <citation type="submission" date="2025-08" db="UniProtKB">
        <authorList>
            <consortium name="Ensembl"/>
        </authorList>
    </citation>
    <scope>IDENTIFICATION</scope>
</reference>
<evidence type="ECO:0000256" key="7">
    <source>
        <dbReference type="ARBA" id="ARBA00023054"/>
    </source>
</evidence>
<feature type="domain" description="Fibronectin type-III" evidence="16">
    <location>
        <begin position="3380"/>
        <end position="3470"/>
    </location>
</feature>
<keyword evidence="11 12" id="KW-0424">Laminin EGF-like domain</keyword>
<evidence type="ECO:0000256" key="10">
    <source>
        <dbReference type="ARBA" id="ARBA00023273"/>
    </source>
</evidence>
<feature type="region of interest" description="Disordered" evidence="13">
    <location>
        <begin position="2265"/>
        <end position="2299"/>
    </location>
</feature>
<feature type="domain" description="Fibronectin type-III" evidence="16">
    <location>
        <begin position="2564"/>
        <end position="2653"/>
    </location>
</feature>
<feature type="region of interest" description="Disordered" evidence="13">
    <location>
        <begin position="286"/>
        <end position="311"/>
    </location>
</feature>
<dbReference type="SMART" id="SM00282">
    <property type="entry name" value="LamG"/>
    <property type="match status" value="3"/>
</dbReference>
<dbReference type="PROSITE" id="PS50027">
    <property type="entry name" value="EGF_LAM_2"/>
    <property type="match status" value="7"/>
</dbReference>
<dbReference type="Pfam" id="PF13385">
    <property type="entry name" value="Laminin_G_3"/>
    <property type="match status" value="1"/>
</dbReference>
<keyword evidence="6" id="KW-0677">Repeat</keyword>
<feature type="domain" description="Laminin EGF-like" evidence="15">
    <location>
        <begin position="999"/>
        <end position="1050"/>
    </location>
</feature>
<protein>
    <submittedName>
        <fullName evidence="18">Usherin</fullName>
    </submittedName>
</protein>
<feature type="domain" description="Fibronectin type-III" evidence="16">
    <location>
        <begin position="1575"/>
        <end position="1682"/>
    </location>
</feature>
<dbReference type="InterPro" id="IPR006558">
    <property type="entry name" value="LamG-like"/>
</dbReference>
<dbReference type="SUPFAM" id="SSF49899">
    <property type="entry name" value="Concanavalin A-like lectins/glucanases"/>
    <property type="match status" value="3"/>
</dbReference>
<comment type="subcellular location">
    <subcellularLocation>
        <location evidence="1">Cell projection</location>
    </subcellularLocation>
    <subcellularLocation>
        <location evidence="2">Secreted</location>
        <location evidence="2">Extracellular space</location>
        <location evidence="2">Extracellular matrix</location>
    </subcellularLocation>
</comment>
<dbReference type="SUPFAM" id="SSF57196">
    <property type="entry name" value="EGF/Laminin"/>
    <property type="match status" value="8"/>
</dbReference>
<feature type="domain" description="Fibronectin type-III" evidence="16">
    <location>
        <begin position="2376"/>
        <end position="2474"/>
    </location>
</feature>
<feature type="domain" description="Laminin N-terminal" evidence="17">
    <location>
        <begin position="463"/>
        <end position="718"/>
    </location>
</feature>
<dbReference type="InterPro" id="IPR013320">
    <property type="entry name" value="ConA-like_dom_sf"/>
</dbReference>
<name>A0A4W6FW55_LATCA</name>
<reference evidence="19" key="1">
    <citation type="submission" date="2015-09" db="EMBL/GenBank/DDBJ databases">
        <authorList>
            <person name="Sai Rama Sridatta P."/>
        </authorList>
    </citation>
    <scope>NUCLEOTIDE SEQUENCE [LARGE SCALE GENOMIC DNA]</scope>
</reference>
<feature type="domain" description="Fibronectin type-III" evidence="16">
    <location>
        <begin position="2475"/>
        <end position="2563"/>
    </location>
</feature>
<dbReference type="GO" id="GO:0048513">
    <property type="term" value="P:animal organ development"/>
    <property type="evidence" value="ECO:0007669"/>
    <property type="project" value="UniProtKB-ARBA"/>
</dbReference>
<dbReference type="InterPro" id="IPR001791">
    <property type="entry name" value="Laminin_G"/>
</dbReference>
<dbReference type="CDD" id="cd00110">
    <property type="entry name" value="LamG"/>
    <property type="match status" value="2"/>
</dbReference>
<feature type="disulfide bond" evidence="12">
    <location>
        <begin position="1159"/>
        <end position="1176"/>
    </location>
</feature>
<dbReference type="InterPro" id="IPR050713">
    <property type="entry name" value="RTP_Phos/Ushers"/>
</dbReference>
<feature type="domain" description="Fibronectin type-III" evidence="16">
    <location>
        <begin position="3170"/>
        <end position="3281"/>
    </location>
</feature>
<dbReference type="PROSITE" id="PS50853">
    <property type="entry name" value="FN3"/>
    <property type="match status" value="17"/>
</dbReference>
<dbReference type="PANTHER" id="PTHR46957:SF7">
    <property type="entry name" value="USHERIN"/>
    <property type="match status" value="1"/>
</dbReference>
<feature type="domain" description="Laminin EGF-like" evidence="15">
    <location>
        <begin position="1051"/>
        <end position="1106"/>
    </location>
</feature>
<organism evidence="18 19">
    <name type="scientific">Lates calcarifer</name>
    <name type="common">Barramundi</name>
    <name type="synonym">Holocentrus calcarifer</name>
    <dbReference type="NCBI Taxonomy" id="8187"/>
    <lineage>
        <taxon>Eukaryota</taxon>
        <taxon>Metazoa</taxon>
        <taxon>Chordata</taxon>
        <taxon>Craniata</taxon>
        <taxon>Vertebrata</taxon>
        <taxon>Euteleostomi</taxon>
        <taxon>Actinopterygii</taxon>
        <taxon>Neopterygii</taxon>
        <taxon>Teleostei</taxon>
        <taxon>Neoteleostei</taxon>
        <taxon>Acanthomorphata</taxon>
        <taxon>Carangaria</taxon>
        <taxon>Carangaria incertae sedis</taxon>
        <taxon>Centropomidae</taxon>
        <taxon>Lates</taxon>
    </lineage>
</organism>
<evidence type="ECO:0000259" key="16">
    <source>
        <dbReference type="PROSITE" id="PS50853"/>
    </source>
</evidence>
<feature type="domain" description="Fibronectin type-III" evidence="16">
    <location>
        <begin position="2857"/>
        <end position="2969"/>
    </location>
</feature>
<evidence type="ECO:0000259" key="14">
    <source>
        <dbReference type="PROSITE" id="PS50025"/>
    </source>
</evidence>
<dbReference type="GeneTree" id="ENSGT00940000158456"/>
<evidence type="ECO:0000313" key="19">
    <source>
        <dbReference type="Proteomes" id="UP000314980"/>
    </source>
</evidence>
<evidence type="ECO:0000256" key="13">
    <source>
        <dbReference type="SAM" id="MobiDB-lite"/>
    </source>
</evidence>
<keyword evidence="10" id="KW-0966">Cell projection</keyword>
<dbReference type="InterPro" id="IPR008211">
    <property type="entry name" value="Laminin_N"/>
</dbReference>
<dbReference type="FunFam" id="2.10.25.10:FF:000090">
    <property type="entry name" value="laminin subunit alpha"/>
    <property type="match status" value="3"/>
</dbReference>
<evidence type="ECO:0000256" key="12">
    <source>
        <dbReference type="PROSITE-ProRule" id="PRU00460"/>
    </source>
</evidence>
<feature type="disulfide bond" evidence="12">
    <location>
        <begin position="1208"/>
        <end position="1220"/>
    </location>
</feature>
<dbReference type="SMART" id="SM00560">
    <property type="entry name" value="LamGL"/>
    <property type="match status" value="1"/>
</dbReference>
<feature type="domain" description="Laminin EGF-like" evidence="15">
    <location>
        <begin position="1157"/>
        <end position="1207"/>
    </location>
</feature>
<evidence type="ECO:0000256" key="6">
    <source>
        <dbReference type="ARBA" id="ARBA00022737"/>
    </source>
</evidence>
<evidence type="ECO:0000256" key="3">
    <source>
        <dbReference type="ARBA" id="ARBA00022525"/>
    </source>
</evidence>
<feature type="disulfide bond" evidence="12">
    <location>
        <begin position="1021"/>
        <end position="1030"/>
    </location>
</feature>
<keyword evidence="5" id="KW-0732">Signal</keyword>
<dbReference type="SUPFAM" id="SSF49265">
    <property type="entry name" value="Fibronectin type III"/>
    <property type="match status" value="11"/>
</dbReference>
<evidence type="ECO:0000256" key="8">
    <source>
        <dbReference type="ARBA" id="ARBA00023157"/>
    </source>
</evidence>
<feature type="disulfide bond" evidence="12">
    <location>
        <begin position="950"/>
        <end position="962"/>
    </location>
</feature>
<dbReference type="InterPro" id="IPR013783">
    <property type="entry name" value="Ig-like_fold"/>
</dbReference>
<evidence type="ECO:0000256" key="11">
    <source>
        <dbReference type="ARBA" id="ARBA00023292"/>
    </source>
</evidence>
<feature type="domain" description="Laminin EGF-like" evidence="15">
    <location>
        <begin position="895"/>
        <end position="949"/>
    </location>
</feature>
<feature type="domain" description="Fibronectin type-III" evidence="16">
    <location>
        <begin position="3073"/>
        <end position="3166"/>
    </location>
</feature>
<dbReference type="GO" id="GO:0042995">
    <property type="term" value="C:cell projection"/>
    <property type="evidence" value="ECO:0007669"/>
    <property type="project" value="UniProtKB-SubCell"/>
</dbReference>
<keyword evidence="7" id="KW-0175">Coiled coil</keyword>
<feature type="domain" description="Fibronectin type-III" evidence="16">
    <location>
        <begin position="2755"/>
        <end position="2843"/>
    </location>
</feature>
<dbReference type="CDD" id="cd00063">
    <property type="entry name" value="FN3"/>
    <property type="match status" value="17"/>
</dbReference>
<dbReference type="SMART" id="SM00060">
    <property type="entry name" value="FN3"/>
    <property type="match status" value="18"/>
</dbReference>
<feature type="disulfide bond" evidence="12">
    <location>
        <begin position="952"/>
        <end position="969"/>
    </location>
</feature>
<feature type="domain" description="Fibronectin type-III" evidence="16">
    <location>
        <begin position="3285"/>
        <end position="3376"/>
    </location>
</feature>
<dbReference type="CDD" id="cd00055">
    <property type="entry name" value="EGF_Lam"/>
    <property type="match status" value="10"/>
</dbReference>
<keyword evidence="4" id="KW-0272">Extracellular matrix</keyword>
<feature type="disulfide bond" evidence="12">
    <location>
        <begin position="1157"/>
        <end position="1169"/>
    </location>
</feature>
<dbReference type="PROSITE" id="PS50025">
    <property type="entry name" value="LAM_G_DOMAIN"/>
    <property type="match status" value="2"/>
</dbReference>
<feature type="domain" description="Laminin G" evidence="14">
    <location>
        <begin position="1731"/>
        <end position="1926"/>
    </location>
</feature>
<dbReference type="InterPro" id="IPR036116">
    <property type="entry name" value="FN3_sf"/>
</dbReference>
<evidence type="ECO:0000256" key="1">
    <source>
        <dbReference type="ARBA" id="ARBA00004316"/>
    </source>
</evidence>
<evidence type="ECO:0000259" key="17">
    <source>
        <dbReference type="PROSITE" id="PS51117"/>
    </source>
</evidence>
<keyword evidence="3" id="KW-0964">Secreted</keyword>
<feature type="disulfide bond" evidence="12">
    <location>
        <begin position="1229"/>
        <end position="1238"/>
    </location>
</feature>
<dbReference type="FunFam" id="2.10.25.10:FF:000275">
    <property type="entry name" value="usherin"/>
    <property type="match status" value="1"/>
</dbReference>
<feature type="domain" description="Fibronectin type-III" evidence="16">
    <location>
        <begin position="2289"/>
        <end position="2375"/>
    </location>
</feature>
<accession>A0A4W6FW55</accession>
<feature type="domain" description="Fibronectin type-III" evidence="16">
    <location>
        <begin position="2657"/>
        <end position="2754"/>
    </location>
</feature>
<feature type="disulfide bond" evidence="12">
    <location>
        <begin position="1191"/>
        <end position="1205"/>
    </location>
</feature>
<feature type="domain" description="Laminin EGF-like" evidence="15">
    <location>
        <begin position="842"/>
        <end position="894"/>
    </location>
</feature>
<dbReference type="FunFam" id="2.10.25.10:FF:000135">
    <property type="entry name" value="Laminin subunit beta 4"/>
    <property type="match status" value="1"/>
</dbReference>
<feature type="domain" description="Fibronectin type-III" evidence="16">
    <location>
        <begin position="2183"/>
        <end position="2288"/>
    </location>
</feature>
<dbReference type="FunFam" id="2.60.40.10:FF:001004">
    <property type="entry name" value="Usherin"/>
    <property type="match status" value="1"/>
</dbReference>
<dbReference type="Pfam" id="PF00041">
    <property type="entry name" value="fn3"/>
    <property type="match status" value="8"/>
</dbReference>
<evidence type="ECO:0000256" key="4">
    <source>
        <dbReference type="ARBA" id="ARBA00022530"/>
    </source>
</evidence>
<dbReference type="FunFam" id="2.10.25.10:FF:000105">
    <property type="entry name" value="laminin subunit gamma-1"/>
    <property type="match status" value="1"/>
</dbReference>
<feature type="domain" description="Laminin EGF-like" evidence="15">
    <location>
        <begin position="950"/>
        <end position="998"/>
    </location>
</feature>
<keyword evidence="8 12" id="KW-1015">Disulfide bond</keyword>
<evidence type="ECO:0000256" key="2">
    <source>
        <dbReference type="ARBA" id="ARBA00004498"/>
    </source>
</evidence>
<dbReference type="PROSITE" id="PS51117">
    <property type="entry name" value="LAMININ_NTER"/>
    <property type="match status" value="1"/>
</dbReference>
<gene>
    <name evidence="18" type="primary">USH2A</name>
</gene>
<evidence type="ECO:0000259" key="15">
    <source>
        <dbReference type="PROSITE" id="PS50027"/>
    </source>
</evidence>
<dbReference type="Gene3D" id="2.10.25.10">
    <property type="entry name" value="Laminin"/>
    <property type="match status" value="9"/>
</dbReference>
<dbReference type="FunFam" id="2.60.40.10:FF:000819">
    <property type="entry name" value="Usherin"/>
    <property type="match status" value="1"/>
</dbReference>
<dbReference type="Gene3D" id="2.60.120.260">
    <property type="entry name" value="Galactose-binding domain-like"/>
    <property type="match status" value="1"/>
</dbReference>
<proteinExistence type="predicted"/>
<dbReference type="SMART" id="SM00136">
    <property type="entry name" value="LamNT"/>
    <property type="match status" value="1"/>
</dbReference>
<dbReference type="SMART" id="SM00180">
    <property type="entry name" value="EGF_Lam"/>
    <property type="match status" value="10"/>
</dbReference>
<feature type="domain" description="Laminin G" evidence="14">
    <location>
        <begin position="1931"/>
        <end position="2117"/>
    </location>
</feature>
<feature type="region of interest" description="Disordered" evidence="13">
    <location>
        <begin position="2849"/>
        <end position="2874"/>
    </location>
</feature>
<evidence type="ECO:0000256" key="9">
    <source>
        <dbReference type="ARBA" id="ARBA00023180"/>
    </source>
</evidence>
<feature type="region of interest" description="Disordered" evidence="13">
    <location>
        <begin position="68"/>
        <end position="94"/>
    </location>
</feature>
<dbReference type="PANTHER" id="PTHR46957">
    <property type="entry name" value="CYTOKINE RECEPTOR"/>
    <property type="match status" value="1"/>
</dbReference>
<feature type="disulfide bond" evidence="12">
    <location>
        <begin position="1210"/>
        <end position="1227"/>
    </location>
</feature>
<feature type="disulfide bond" evidence="12">
    <location>
        <begin position="971"/>
        <end position="980"/>
    </location>
</feature>
<feature type="disulfide bond" evidence="12">
    <location>
        <begin position="922"/>
        <end position="931"/>
    </location>
</feature>
<dbReference type="FunFam" id="2.10.25.10:FF:000011">
    <property type="entry name" value="Cadherin EGF LAG seven-pass G-type receptor"/>
    <property type="match status" value="1"/>
</dbReference>
<keyword evidence="9" id="KW-0325">Glycoprotein</keyword>
<dbReference type="SMART" id="SM00210">
    <property type="entry name" value="TSPN"/>
    <property type="match status" value="1"/>
</dbReference>
<dbReference type="Pfam" id="PF02210">
    <property type="entry name" value="Laminin_G_2"/>
    <property type="match status" value="2"/>
</dbReference>
<feature type="disulfide bond" evidence="12">
    <location>
        <begin position="865"/>
        <end position="874"/>
    </location>
</feature>
<keyword evidence="19" id="KW-1185">Reference proteome</keyword>
<feature type="domain" description="Fibronectin type-III" evidence="16">
    <location>
        <begin position="2970"/>
        <end position="3072"/>
    </location>
</feature>
<sequence>MTVITYSSAAGRLLKEIQVLGHPSASGNVPECLSEILEPWAMLDPVENLTVGSCGVRGRRWIEENEDWKTEGGASRGNLQRKRQTWGRGVGRESMKRGGREELCNLLKRVIRKDSKGSWTNGVKGKDNSKTDVSGILSAVKTEGEIEQWEKMRRKRQSWPSILWLFVLKKTTEEEVKREKNIVGMKGHHFFLWLALLVLSLCLKPASSQGNFPQMENIAAFKPVSISPPRSTCGVPERSSYCQLPSSQANLLTCYQAFCIQECPYRSSTPPYAPLLLPAHRGTCVTEDSHDTHPGTETGTTTSSEGVSGESSSVLFRPVTDGCLVSPPSQRLGAMGSLTLALWIKPSSPGEMMLLEKSSGGRLVFSVTVSEQAVTLHYIQSRSQTSLTVRFRTEGRLVLERWTHLVLQVHDKRVSLFLDGLEEDGTPFDTRPLSARLFDTSEDGAMWVGLGSNGSNQFIGRMQDFRFYPATLTNREIVEVYSGVLPELHVQSECRCPPSHPRVHPLVERYCIPNAVEDTTNDRVLRLNLNAHALSYVNDQDMGTTWLSKIMTTQELDEGVTITVDLANGQYQVFYVILQFGGLLPESVLIQRRRLDLTKLENGTTTEQPWLDWQYMARNCSVFGMQNNGPLPRPDSVNCLQLPSDVSFSGGNITFSLLTPQPNLRPGYNDFYNTPALQKMVHATQVRIHLSGQYHTRAAGVNQRHRYYTINEITISGRCECHGHADHCDTSVTPYRCLCLPESHTEGNNCQRCSPLYNDKPFRSGGQLQPMNCRPCHCNGHALSCHYDVQADDQPDEHYRGGGGVCDNCMHNTTGKNCELCISGFFRLEESDPTSADVCRPCSCHTAGTVNGSMACAQVGGQCQCKAAVTGRRCADCLPGWYGLKASNPNGCIRCNCSDIGVISTSTEAVSTCNQDTGQCRCKPHVTGLSCDRCEFGYWNLSHPDGCVPCDCDPMGSLSQFCEPEGGQCECKPGVGGQRCDSCGSGSYGLRLEGSCAPCNCSQEGTVPGTDCDPHTGQCVCKKHVEGHRCDSCLRGYHTLEHRNSLGCLPCACDISGTLPEGACDMQTGQCPCREGVEGAQCTNCAHNYYNRSSDLQKGLSQGCVPCVCDPRGTVAGTICDSTTGQCVCIPTRYGQDCSRCRPGFYLSPDQSMCAECDCHPMGASQRGCESQTGQCVCAHPSVGGRRCDQCREMFFGFNPGLGRCQPCACDPMGSLNGSCHPDSGVCVCKLLVTGDKCDVCQPGASHFEPGNHFGCTKAPSQQPAPVGFALNYSSIHLSWHPPDSPNSNRLNYTLIRDGQSVHSIQSHYPFSPESFEDSGLSPYTNYSYWLITANVAGVTISASASYQTLGAPPEADQLHLNLVGRPGPTTASFIWSTPPNDTGPVERFVLSSTESSSTEPIIHYTGLSTEAVASGLKPFTQYTVILEACSSGGCTSTPPLSLLTASAPPQNQPPPRVTATGPHTLHASWEPPSQPNGVITRYEVFLRGPMELQNLSSVAVEKKVFLSSGWLDPSVSPETQLTNRSALSPPENSTIVAGLQAFSTYQMRVESINVAGRVTSGWTTARTMEGVPELMAPPEVSALTSTSLKVLWSSAEGQGVIARGQVTEYRVNLLTEQTSNPYAPPVVSQVLHRVGPSSQPVYIVKGLKPFHEYNFTVTLCTKTGCVTSLPSTGRTLPAAPTGLSPPQLYPINDTTIQIDWDPPLELNGPHPLYQVERTDVSLSDPEGPVVRGTRFPGNSYYQFPSDTLPVNTDFTGIELTFRTRSPDGLLLCAFSPGNQEEFLAVQIKNGRPYFLFDPQGSVVAVSVQGDGGRRYNDGQWHSITATRRGAVGTIVVNNQYRGSAAASSGSTIIGENMGVFIGGLPEDFTLLRKDSGDAQLVRRSFSGCLRDVSFKMTDSVSDEWIPLDWAKAIKKEAVYENWEGCPIQTVDGAHFLGHGYLELGRDVFSGGKDFDISMDFRTDQLNALLLFTYNTQTEDYMLVELEAGLLSFILASEGHVTELSMWAGLSYCDGDWKQLSLAKRGPLISAAVNDWAEETRGVGGAVTLRVDSPLYLGGVPMELAHPALDSQSHKHGLGGCIRGLTIRNDERTPPASKSVNLFVASRRSVRVYLDGCPTTESRYNCRGNDSVLVYSGRRTQVTDSSLQPFTEYLYRFVALAAGGWASGPWQRGRSRGRVPRHVPPPTSVQSLNGFSARVSWVPPTGDIRGLIDRYELKAYNSDQPEAPPIKAVYLANGNFTGVLSGLTPSTRYIVTVSACSPVGCTESRRHDSGDDNDLRSSLTTPEEVPDAVSPPAAVSSPSALYVTWEPPARPNGDITEYLLYRNNQMVYRGKDRQHNITGLGVYSTHVLLLSACTSVGCTNSSQVTVVTSQLPPGPLQAPNLTLLDSRTLLVEWSRPSQVNGALEFYSIFLSRDGARPVLVYNTSELFEDHTLRNLTPGTTYSITVAACTGGGCTLSPSSHAQTEESTPENVPAPLVTPLSPYALNVSWTPPDTPNGIITSYGLWLDGVLILNSSSSQRFVEVEGLSPWSRHILRLQACTAQGCGKGPMVEMRTLEMAPDGPILLELTNQSSRSVRARWMAPPRPNGNISYTLYHKSIDGDGVLDGGMAAGSWLSVTDLQPYTNYSFWIRGCNTQGCVESLPLNVTTPPAAPDGLSPPTVAHVARSSLNVSWHPPAHSNAPGPLRYTLQMRTSPQRPVIRLLENATDIFSYHVEGLLPFTQYLFRVVVSHAHGQTAGPWATLRTAEDSPGPVDSPTISGLHPRSVTVTWDPPSEPNGVITNYTLYLWPSSVSHLDFKPSSVSSTTLSSSFGPTLSLLPSTEGTNGSSSTIHGTRPIIAEDNHIESTRVSSTSQGPTSISAHSTDSSTTSVNPSPNLLLYNQENNATSSNAEHFTKQDPFHSPISSSLSAASDIGSSPLSVTVLGNSTSYTFLDLLPYQTYSLQVEACTSVGCSLSGMSQHFRTLPAPPEGVPAPHLYSDTPTSVLLSWGAPDWSNGPLDRWLIERRVAGTKQISTVGHLPPNSPPLSFLDSSSALSPWTTYEYRLVLHNQAGNTTGPWVSITTRPSRPAGLSPPRVKVLGSESIQVTWSPPLIPNGEIHGYEIRLPEPRIFHDSGNASELNVTVTDLIPYTDYSVTVLACSEGGGHVGGCTESLSTPATTLPASPQGLAPLSVVAVSESFLAISWQPPSRPNGPNIRYKLLRRKTHQPLAIATVPTVTTTSPPPSEDLHRWLHVYSGTKLFYQDKGLSRFTRYEYQLVVHNDVGFSSGEIVTAVTMAGVPLHPPSLSACAINHTAVQVNWTQPSLQDLQGEVESYFLKIESPKSSQILVLPPEINSTVISDLWPSATYTVSLQVSNGAHNTTKAIVNVTTEDGEPDGMSAPEVVPVDSNTVRVLWLPPLQPNGAITGYYIYVNDRLHGSVDNSSGSYLLRDLLPFTVYNVQVQVCTVYACVRSNVTQTTTVEDLPADLGTPLAQVISPRMVRLDWSHPGRPNGIMLGYEVLRRTLRSCANGPTGATTSVEEESEGAVGLRFRCSYLQCPASHGVCGTSCFSPDIQVCCSGLLYTKKPHHHCCDSSYLSLSNSSNPVCCNGKLLPALPDHQCCGGYYVHVKTNEYCCPDHSQGRVSVGLGDSCCGGVPYAVKGGQLCCGRSLHDGYGVQCCGGRMVDDTLVCCGDAERGEVHTYTPGFICCDQDYINSSTSLCCVGKDGHPTMHPAGNATVTLQCCGSKVIHQEEECCNGIGYDPQRHVCADRPTPGLSIQHQCLQGAVCPIAAASTAYCGSCDLDPSMTACTWVLSADTHPDTPPTIYSPTFNTTQEALTAGPFTDYRSDNPYKMAYIYNHTHTQNIQYDRNLCPSHEEVVYSGDARGYTYTGNY</sequence>
<evidence type="ECO:0000313" key="18">
    <source>
        <dbReference type="Ensembl" id="ENSLCAP00010055190.1"/>
    </source>
</evidence>
<dbReference type="FunFam" id="2.60.120.200:FF:000126">
    <property type="entry name" value="usherin"/>
    <property type="match status" value="1"/>
</dbReference>
<dbReference type="InterPro" id="IPR048287">
    <property type="entry name" value="TSPN-like_N"/>
</dbReference>
<feature type="compositionally biased region" description="Low complexity" evidence="13">
    <location>
        <begin position="295"/>
        <end position="311"/>
    </location>
</feature>
<dbReference type="Ensembl" id="ENSLCAT00010056662.1">
    <property type="protein sequence ID" value="ENSLCAP00010055190.1"/>
    <property type="gene ID" value="ENSLCAG00010025740.1"/>
</dbReference>
<dbReference type="InterPro" id="IPR003961">
    <property type="entry name" value="FN3_dom"/>
</dbReference>
<dbReference type="Gene3D" id="2.60.40.10">
    <property type="entry name" value="Immunoglobulins"/>
    <property type="match status" value="17"/>
</dbReference>
<feature type="domain" description="Fibronectin type-III" evidence="16">
    <location>
        <begin position="1353"/>
        <end position="1451"/>
    </location>
</feature>
<dbReference type="Gene3D" id="2.60.120.200">
    <property type="match status" value="3"/>
</dbReference>
<dbReference type="Pfam" id="PF00053">
    <property type="entry name" value="EGF_laminin"/>
    <property type="match status" value="10"/>
</dbReference>
<feature type="compositionally biased region" description="Basic and acidic residues" evidence="13">
    <location>
        <begin position="2267"/>
        <end position="2279"/>
    </location>
</feature>